<keyword evidence="2" id="KW-1185">Reference proteome</keyword>
<proteinExistence type="predicted"/>
<evidence type="ECO:0000313" key="2">
    <source>
        <dbReference type="Proteomes" id="UP001470230"/>
    </source>
</evidence>
<reference evidence="1 2" key="1">
    <citation type="submission" date="2024-04" db="EMBL/GenBank/DDBJ databases">
        <title>Tritrichomonas musculus Genome.</title>
        <authorList>
            <person name="Alves-Ferreira E."/>
            <person name="Grigg M."/>
            <person name="Lorenzi H."/>
            <person name="Galac M."/>
        </authorList>
    </citation>
    <scope>NUCLEOTIDE SEQUENCE [LARGE SCALE GENOMIC DNA]</scope>
    <source>
        <strain evidence="1 2">EAF2021</strain>
    </source>
</reference>
<accession>A0ABR2GX25</accession>
<evidence type="ECO:0000313" key="1">
    <source>
        <dbReference type="EMBL" id="KAK8838477.1"/>
    </source>
</evidence>
<protein>
    <submittedName>
        <fullName evidence="1">Uncharacterized protein</fullName>
    </submittedName>
</protein>
<gene>
    <name evidence="1" type="ORF">M9Y10_033104</name>
</gene>
<comment type="caution">
    <text evidence="1">The sequence shown here is derived from an EMBL/GenBank/DDBJ whole genome shotgun (WGS) entry which is preliminary data.</text>
</comment>
<name>A0ABR2GX25_9EUKA</name>
<dbReference type="EMBL" id="JAPFFF010000055">
    <property type="protein sequence ID" value="KAK8838477.1"/>
    <property type="molecule type" value="Genomic_DNA"/>
</dbReference>
<organism evidence="1 2">
    <name type="scientific">Tritrichomonas musculus</name>
    <dbReference type="NCBI Taxonomy" id="1915356"/>
    <lineage>
        <taxon>Eukaryota</taxon>
        <taxon>Metamonada</taxon>
        <taxon>Parabasalia</taxon>
        <taxon>Tritrichomonadida</taxon>
        <taxon>Tritrichomonadidae</taxon>
        <taxon>Tritrichomonas</taxon>
    </lineage>
</organism>
<sequence length="95" mass="10594">MTVGPAKDLKEAKMSSELINTSFSEIQSSKADLSIRFTEEGIIILVNFKNPLNVYLPIFVTVAESSTQSNCCRKQGLLYPSVVRRIGLRLKKAFL</sequence>
<dbReference type="Proteomes" id="UP001470230">
    <property type="component" value="Unassembled WGS sequence"/>
</dbReference>